<comment type="caution">
    <text evidence="2">The sequence shown here is derived from an EMBL/GenBank/DDBJ whole genome shotgun (WGS) entry which is preliminary data.</text>
</comment>
<evidence type="ECO:0000313" key="2">
    <source>
        <dbReference type="EMBL" id="MDU8887281.1"/>
    </source>
</evidence>
<dbReference type="InterPro" id="IPR016181">
    <property type="entry name" value="Acyl_CoA_acyltransferase"/>
</dbReference>
<dbReference type="CDD" id="cd04301">
    <property type="entry name" value="NAT_SF"/>
    <property type="match status" value="1"/>
</dbReference>
<sequence length="226" mass="26281">MKSHKKLENPIWNSLSETHKQYALDFGNIKFYHPDYSPFGALQHDTNDVEAITEYSKLLGNFLIVGHKPKLPSNVVLKSELIGLQMILEQNIELNIKESIRKLNESHLHEVIQLVKLVYPEYFKKKTFFMGNYYGIFINQKLVAITGERMQMDDYIEVSAVITHPEHTGKGYAKQLIKHTVDHIFNRNKIPILHVAESNVGPINLYKTLGFITRRKMSFWNISRNL</sequence>
<dbReference type="Pfam" id="PF08445">
    <property type="entry name" value="FR47"/>
    <property type="match status" value="1"/>
</dbReference>
<dbReference type="Gene3D" id="3.40.630.30">
    <property type="match status" value="1"/>
</dbReference>
<evidence type="ECO:0000259" key="1">
    <source>
        <dbReference type="PROSITE" id="PS51186"/>
    </source>
</evidence>
<accession>A0ABU3UA42</accession>
<keyword evidence="3" id="KW-1185">Reference proteome</keyword>
<dbReference type="RefSeq" id="WP_316663466.1">
    <property type="nucleotide sequence ID" value="NZ_JAWHTF010000010.1"/>
</dbReference>
<dbReference type="Proteomes" id="UP001268651">
    <property type="component" value="Unassembled WGS sequence"/>
</dbReference>
<dbReference type="PROSITE" id="PS51186">
    <property type="entry name" value="GNAT"/>
    <property type="match status" value="1"/>
</dbReference>
<dbReference type="GO" id="GO:0016746">
    <property type="term" value="F:acyltransferase activity"/>
    <property type="evidence" value="ECO:0007669"/>
    <property type="project" value="UniProtKB-KW"/>
</dbReference>
<gene>
    <name evidence="2" type="ORF">RXV94_14005</name>
</gene>
<feature type="domain" description="N-acetyltransferase" evidence="1">
    <location>
        <begin position="90"/>
        <end position="226"/>
    </location>
</feature>
<proteinExistence type="predicted"/>
<dbReference type="SUPFAM" id="SSF55729">
    <property type="entry name" value="Acyl-CoA N-acyltransferases (Nat)"/>
    <property type="match status" value="1"/>
</dbReference>
<organism evidence="2 3">
    <name type="scientific">Gilvirhabdus luticola</name>
    <dbReference type="NCBI Taxonomy" id="3079858"/>
    <lineage>
        <taxon>Bacteria</taxon>
        <taxon>Pseudomonadati</taxon>
        <taxon>Bacteroidota</taxon>
        <taxon>Flavobacteriia</taxon>
        <taxon>Flavobacteriales</taxon>
        <taxon>Flavobacteriaceae</taxon>
        <taxon>Gilvirhabdus</taxon>
    </lineage>
</organism>
<dbReference type="EMBL" id="JAWHTF010000010">
    <property type="protein sequence ID" value="MDU8887281.1"/>
    <property type="molecule type" value="Genomic_DNA"/>
</dbReference>
<keyword evidence="2" id="KW-0808">Transferase</keyword>
<keyword evidence="2" id="KW-0012">Acyltransferase</keyword>
<dbReference type="EC" id="2.3.1.-" evidence="2"/>
<reference evidence="2 3" key="1">
    <citation type="submission" date="2023-10" db="EMBL/GenBank/DDBJ databases">
        <title>Marimonas sp. nov. isolated from tidal mud flat.</title>
        <authorList>
            <person name="Jaincy N.J."/>
            <person name="Srinivasan S."/>
            <person name="Lee S.-S."/>
        </authorList>
    </citation>
    <scope>NUCLEOTIDE SEQUENCE [LARGE SCALE GENOMIC DNA]</scope>
    <source>
        <strain evidence="2 3">MJ-SS3</strain>
    </source>
</reference>
<dbReference type="InterPro" id="IPR013653">
    <property type="entry name" value="GCN5-like_dom"/>
</dbReference>
<evidence type="ECO:0000313" key="3">
    <source>
        <dbReference type="Proteomes" id="UP001268651"/>
    </source>
</evidence>
<dbReference type="InterPro" id="IPR000182">
    <property type="entry name" value="GNAT_dom"/>
</dbReference>
<name>A0ABU3UA42_9FLAO</name>
<protein>
    <submittedName>
        <fullName evidence="2">GNAT family N-acetyltransferase</fullName>
        <ecNumber evidence="2">2.3.1.-</ecNumber>
    </submittedName>
</protein>